<gene>
    <name evidence="11" type="primary">COX3</name>
</gene>
<dbReference type="GO" id="GO:0004129">
    <property type="term" value="F:cytochrome-c oxidase activity"/>
    <property type="evidence" value="ECO:0007669"/>
    <property type="project" value="InterPro"/>
</dbReference>
<feature type="transmembrane region" description="Helical" evidence="9">
    <location>
        <begin position="72"/>
        <end position="100"/>
    </location>
</feature>
<dbReference type="InterPro" id="IPR024791">
    <property type="entry name" value="Cyt_c/ubiquinol_Oxase_su3"/>
</dbReference>
<evidence type="ECO:0000256" key="9">
    <source>
        <dbReference type="SAM" id="Phobius"/>
    </source>
</evidence>
<dbReference type="GO" id="GO:0005739">
    <property type="term" value="C:mitochondrion"/>
    <property type="evidence" value="ECO:0007669"/>
    <property type="project" value="TreeGrafter"/>
</dbReference>
<comment type="similarity">
    <text evidence="2 8">Belongs to the cytochrome c oxidase subunit 3 family.</text>
</comment>
<feature type="non-terminal residue" evidence="11">
    <location>
        <position position="1"/>
    </location>
</feature>
<evidence type="ECO:0000259" key="10">
    <source>
        <dbReference type="PROSITE" id="PS50253"/>
    </source>
</evidence>
<feature type="transmembrane region" description="Helical" evidence="9">
    <location>
        <begin position="134"/>
        <end position="156"/>
    </location>
</feature>
<geneLocation type="mitochondrion" evidence="11"/>
<evidence type="ECO:0000256" key="3">
    <source>
        <dbReference type="ARBA" id="ARBA00015944"/>
    </source>
</evidence>
<evidence type="ECO:0000256" key="6">
    <source>
        <dbReference type="ARBA" id="ARBA00022989"/>
    </source>
</evidence>
<evidence type="ECO:0000256" key="5">
    <source>
        <dbReference type="ARBA" id="ARBA00022967"/>
    </source>
</evidence>
<dbReference type="CDD" id="cd01665">
    <property type="entry name" value="Cyt_c_Oxidase_III"/>
    <property type="match status" value="1"/>
</dbReference>
<feature type="transmembrane region" description="Helical" evidence="9">
    <location>
        <begin position="206"/>
        <end position="230"/>
    </location>
</feature>
<feature type="transmembrane region" description="Helical" evidence="9">
    <location>
        <begin position="250"/>
        <end position="270"/>
    </location>
</feature>
<dbReference type="SUPFAM" id="SSF81452">
    <property type="entry name" value="Cytochrome c oxidase subunit III-like"/>
    <property type="match status" value="1"/>
</dbReference>
<dbReference type="CTD" id="4514"/>
<dbReference type="Gene3D" id="1.20.120.80">
    <property type="entry name" value="Cytochrome c oxidase, subunit III, four-helix bundle"/>
    <property type="match status" value="1"/>
</dbReference>
<dbReference type="GO" id="GO:0006123">
    <property type="term" value="P:mitochondrial electron transport, cytochrome c to oxygen"/>
    <property type="evidence" value="ECO:0007669"/>
    <property type="project" value="TreeGrafter"/>
</dbReference>
<dbReference type="GeneID" id="17097631"/>
<dbReference type="InterPro" id="IPR033945">
    <property type="entry name" value="Cyt_c_oxase_su3_dom"/>
</dbReference>
<proteinExistence type="inferred from homology"/>
<protein>
    <recommendedName>
        <fullName evidence="3 8">Cytochrome c oxidase subunit 3</fullName>
    </recommendedName>
</protein>
<evidence type="ECO:0000256" key="1">
    <source>
        <dbReference type="ARBA" id="ARBA00004141"/>
    </source>
</evidence>
<feature type="transmembrane region" description="Helical" evidence="9">
    <location>
        <begin position="168"/>
        <end position="186"/>
    </location>
</feature>
<sequence length="275" mass="32362">YLYYFSCHLVRSSCWPFVTSYALLVLVISLIWYLNFSSAYFFWLALIFFFYSVYGWFCDITTESVDGFTTSLVSLGLSVGFLLFISSEVMFFFGFFWSYFHNCLNPSVFVGTWPPYLFNGIVVDPFGLPLLNTVLLLSSGVSVTFCHYCVLSNVYLELWSPTRPSRTHLQWGYYFTLFYGILFLSFQISEYISSYISINSTVYGSVFFLLTGFHGFHVVLGLILLSVSLLRVDYTMFSDFQHLGLECSIWYWHFVDVVWLFLYFFVYWYGYYIAW</sequence>
<dbReference type="Gene3D" id="1.10.287.70">
    <property type="match status" value="1"/>
</dbReference>
<evidence type="ECO:0000256" key="7">
    <source>
        <dbReference type="ARBA" id="ARBA00023136"/>
    </source>
</evidence>
<keyword evidence="5" id="KW-1278">Translocase</keyword>
<organism evidence="11">
    <name type="scientific">Schmidtea mediterranea</name>
    <name type="common">Freshwater planarian flatworm</name>
    <dbReference type="NCBI Taxonomy" id="79327"/>
    <lineage>
        <taxon>Eukaryota</taxon>
        <taxon>Metazoa</taxon>
        <taxon>Spiralia</taxon>
        <taxon>Lophotrochozoa</taxon>
        <taxon>Platyhelminthes</taxon>
        <taxon>Rhabditophora</taxon>
        <taxon>Seriata</taxon>
        <taxon>Tricladida</taxon>
        <taxon>Continenticola</taxon>
        <taxon>Geoplanoidea</taxon>
        <taxon>Dugesiidae</taxon>
        <taxon>Schmidtea</taxon>
    </lineage>
</organism>
<keyword evidence="6 9" id="KW-1133">Transmembrane helix</keyword>
<dbReference type="AlphaFoldDB" id="T1PUK4"/>
<comment type="subcellular location">
    <subcellularLocation>
        <location evidence="1">Membrane</location>
        <topology evidence="1">Multi-pass membrane protein</topology>
    </subcellularLocation>
</comment>
<keyword evidence="7 9" id="KW-0472">Membrane</keyword>
<feature type="transmembrane region" description="Helical" evidence="9">
    <location>
        <begin position="12"/>
        <end position="34"/>
    </location>
</feature>
<dbReference type="PANTHER" id="PTHR11403">
    <property type="entry name" value="CYTOCHROME C OXIDASE SUBUNIT III"/>
    <property type="match status" value="1"/>
</dbReference>
<feature type="transmembrane region" description="Helical" evidence="9">
    <location>
        <begin position="40"/>
        <end position="60"/>
    </location>
</feature>
<dbReference type="InterPro" id="IPR000298">
    <property type="entry name" value="Cyt_c_oxidase-like_su3"/>
</dbReference>
<dbReference type="InterPro" id="IPR035973">
    <property type="entry name" value="Cyt_c_oxidase_su3-like_sf"/>
</dbReference>
<dbReference type="PANTHER" id="PTHR11403:SF7">
    <property type="entry name" value="CYTOCHROME C OXIDASE SUBUNIT 3"/>
    <property type="match status" value="1"/>
</dbReference>
<evidence type="ECO:0000256" key="8">
    <source>
        <dbReference type="RuleBase" id="RU003375"/>
    </source>
</evidence>
<name>T1PUK4_SCHMD</name>
<dbReference type="PROSITE" id="PS50253">
    <property type="entry name" value="COX3"/>
    <property type="match status" value="1"/>
</dbReference>
<reference evidence="11" key="1">
    <citation type="submission" date="2012-07" db="EMBL/GenBank/DDBJ databases">
        <title>Mitochondrial genomes for 'planarian' flatworms shows great divergence from the neodermatan gene order.</title>
        <authorList>
            <person name="Ross E."/>
            <person name="Blair D."/>
            <person name="Sanchez Alvarado A."/>
        </authorList>
    </citation>
    <scope>NUCLEOTIDE SEQUENCE</scope>
</reference>
<dbReference type="GO" id="GO:0016020">
    <property type="term" value="C:membrane"/>
    <property type="evidence" value="ECO:0007669"/>
    <property type="project" value="UniProtKB-SubCell"/>
</dbReference>
<evidence type="ECO:0000256" key="2">
    <source>
        <dbReference type="ARBA" id="ARBA00010581"/>
    </source>
</evidence>
<dbReference type="Pfam" id="PF00510">
    <property type="entry name" value="COX3"/>
    <property type="match status" value="1"/>
</dbReference>
<comment type="function">
    <text evidence="8">Component of the cytochrome c oxidase, the last enzyme in the mitochondrial electron transport chain which drives oxidative phosphorylation. The respiratory chain contains 3 multisubunit complexes succinate dehydrogenase (complex II, CII), ubiquinol-cytochrome c oxidoreductase (cytochrome b-c1 complex, complex III, CIII) and cytochrome c oxidase (complex IV, CIV), that cooperate to transfer electrons derived from NADH and succinate to molecular oxygen, creating an electrochemical gradient over the inner membrane that drives transmembrane transport and the ATP synthase. Cytochrome c oxidase is the component of the respiratory chain that catalyzes the reduction of oxygen to water. Electrons originating from reduced cytochrome c in the intermembrane space (IMS) are transferred via the dinuclear copper A center (CU(A)) of subunit 2 and heme A of subunit 1 to the active site in subunit 1, a binuclear center (BNC) formed by heme A3 and copper B (CU(B)). The BNC reduces molecular oxygen to 2 water molecules using 4 electrons from cytochrome c in the IMS and 4 protons from the mitochondrial matrix.</text>
</comment>
<keyword evidence="8 11" id="KW-0496">Mitochondrion</keyword>
<dbReference type="EMBL" id="JX398125">
    <property type="protein sequence ID" value="AFQ93452.1"/>
    <property type="molecule type" value="Genomic_DNA"/>
</dbReference>
<evidence type="ECO:0000313" key="11">
    <source>
        <dbReference type="EMBL" id="AFQ93452.1"/>
    </source>
</evidence>
<evidence type="ECO:0000256" key="4">
    <source>
        <dbReference type="ARBA" id="ARBA00022692"/>
    </source>
</evidence>
<keyword evidence="4 8" id="KW-0812">Transmembrane</keyword>
<dbReference type="InterPro" id="IPR013833">
    <property type="entry name" value="Cyt_c_oxidase_su3_a-hlx"/>
</dbReference>
<accession>T1PUK4</accession>
<dbReference type="RefSeq" id="YP_008592431.1">
    <property type="nucleotide sequence ID" value="NC_022448.1"/>
</dbReference>
<feature type="domain" description="Heme-copper oxidase subunit III family profile" evidence="10">
    <location>
        <begin position="3"/>
        <end position="271"/>
    </location>
</feature>